<organism evidence="2 3">
    <name type="scientific">Apiospora arundinis</name>
    <dbReference type="NCBI Taxonomy" id="335852"/>
    <lineage>
        <taxon>Eukaryota</taxon>
        <taxon>Fungi</taxon>
        <taxon>Dikarya</taxon>
        <taxon>Ascomycota</taxon>
        <taxon>Pezizomycotina</taxon>
        <taxon>Sordariomycetes</taxon>
        <taxon>Xylariomycetidae</taxon>
        <taxon>Amphisphaeriales</taxon>
        <taxon>Apiosporaceae</taxon>
        <taxon>Apiospora</taxon>
    </lineage>
</organism>
<comment type="caution">
    <text evidence="2">The sequence shown here is derived from an EMBL/GenBank/DDBJ whole genome shotgun (WGS) entry which is preliminary data.</text>
</comment>
<feature type="region of interest" description="Disordered" evidence="1">
    <location>
        <begin position="17"/>
        <end position="48"/>
    </location>
</feature>
<keyword evidence="3" id="KW-1185">Reference proteome</keyword>
<protein>
    <submittedName>
        <fullName evidence="2">Uncharacterized protein</fullName>
    </submittedName>
</protein>
<sequence>MLHGYGKAFQAKYLSGPETKTDTVGNANDKAPLPEANGDGDSSKDNSIQEIRDRLEIIDSTLRGIRANMGQQQEVDVALRDIDRRLTEFHLAQTENTQMVVEFLGQLQTDLLSARGAKWDEILQDKLDAIWHALQTITSNTDPNHAAATAQGVQDEANYSNHRLGEIYEKRQEATFHDRFPESITTSFHPPPPYDYNDSQNDDGSKQREMDRDSKIDAILETLKEIAGRSGLISSSTSLPLDVGEPAEPVDQNLSFPTHPTGSQGNDFRGNNDVGNSYFLVW</sequence>
<accession>A0ABR2I2C0</accession>
<gene>
    <name evidence="2" type="ORF">PGQ11_012410</name>
</gene>
<feature type="region of interest" description="Disordered" evidence="1">
    <location>
        <begin position="234"/>
        <end position="270"/>
    </location>
</feature>
<evidence type="ECO:0000256" key="1">
    <source>
        <dbReference type="SAM" id="MobiDB-lite"/>
    </source>
</evidence>
<dbReference type="Proteomes" id="UP001390339">
    <property type="component" value="Unassembled WGS sequence"/>
</dbReference>
<reference evidence="2 3" key="1">
    <citation type="journal article" date="2024" name="IMA Fungus">
        <title>Apiospora arundinis, a panoply of carbohydrate-active enzymes and secondary metabolites.</title>
        <authorList>
            <person name="Sorensen T."/>
            <person name="Petersen C."/>
            <person name="Muurmann A.T."/>
            <person name="Christiansen J.V."/>
            <person name="Brundto M.L."/>
            <person name="Overgaard C.K."/>
            <person name="Boysen A.T."/>
            <person name="Wollenberg R.D."/>
            <person name="Larsen T.O."/>
            <person name="Sorensen J.L."/>
            <person name="Nielsen K.L."/>
            <person name="Sondergaard T.E."/>
        </authorList>
    </citation>
    <scope>NUCLEOTIDE SEQUENCE [LARGE SCALE GENOMIC DNA]</scope>
    <source>
        <strain evidence="2 3">AAU 773</strain>
    </source>
</reference>
<name>A0ABR2I2C0_9PEZI</name>
<proteinExistence type="predicted"/>
<evidence type="ECO:0000313" key="3">
    <source>
        <dbReference type="Proteomes" id="UP001390339"/>
    </source>
</evidence>
<dbReference type="EMBL" id="JAPCWZ010000007">
    <property type="protein sequence ID" value="KAK8856498.1"/>
    <property type="molecule type" value="Genomic_DNA"/>
</dbReference>
<feature type="compositionally biased region" description="Polar residues" evidence="1">
    <location>
        <begin position="252"/>
        <end position="266"/>
    </location>
</feature>
<evidence type="ECO:0000313" key="2">
    <source>
        <dbReference type="EMBL" id="KAK8856498.1"/>
    </source>
</evidence>
<feature type="region of interest" description="Disordered" evidence="1">
    <location>
        <begin position="182"/>
        <end position="211"/>
    </location>
</feature>